<accession>A0A6J1DLR8</accession>
<sequence>MLNGCLRRPWINISRQWSHWNQFAGFKLGSGDSILFWTHEWIENQPLKDRFSKIYQISTNPSGSVVEFWDAQTLSWRISTRRALKDDEIEEFSVLLYLLHSHSPSNELDRRLWSLEPSGMFSVASISKLCSASSLPKALFKAIWKSKSPKKVLFLTHKSLYYGSMQSRHWCTKFGTKEILEPLKERSSPPRLVLTSLDLKLLNGAPYLLYLNLIPLV</sequence>
<evidence type="ECO:0000313" key="1">
    <source>
        <dbReference type="Proteomes" id="UP000504603"/>
    </source>
</evidence>
<dbReference type="OrthoDB" id="1751242at2759"/>
<dbReference type="Proteomes" id="UP000504603">
    <property type="component" value="Unplaced"/>
</dbReference>
<keyword evidence="1" id="KW-1185">Reference proteome</keyword>
<proteinExistence type="predicted"/>
<reference evidence="2" key="1">
    <citation type="submission" date="2025-08" db="UniProtKB">
        <authorList>
            <consortium name="RefSeq"/>
        </authorList>
    </citation>
    <scope>IDENTIFICATION</scope>
    <source>
        <strain evidence="2">OHB3-1</strain>
    </source>
</reference>
<protein>
    <submittedName>
        <fullName evidence="2">Uncharacterized protein LOC111022333</fullName>
    </submittedName>
</protein>
<gene>
    <name evidence="2" type="primary">LOC111022333</name>
</gene>
<name>A0A6J1DLR8_MOMCH</name>
<dbReference type="PANTHER" id="PTHR36617">
    <property type="entry name" value="PROTEIN, PUTATIVE-RELATED"/>
    <property type="match status" value="1"/>
</dbReference>
<dbReference type="AlphaFoldDB" id="A0A6J1DLR8"/>
<evidence type="ECO:0000313" key="2">
    <source>
        <dbReference type="RefSeq" id="XP_022155195.1"/>
    </source>
</evidence>
<dbReference type="RefSeq" id="XP_022155195.1">
    <property type="nucleotide sequence ID" value="XM_022299503.1"/>
</dbReference>
<dbReference type="GeneID" id="111022333"/>
<organism evidence="1 2">
    <name type="scientific">Momordica charantia</name>
    <name type="common">Bitter gourd</name>
    <name type="synonym">Balsam pear</name>
    <dbReference type="NCBI Taxonomy" id="3673"/>
    <lineage>
        <taxon>Eukaryota</taxon>
        <taxon>Viridiplantae</taxon>
        <taxon>Streptophyta</taxon>
        <taxon>Embryophyta</taxon>
        <taxon>Tracheophyta</taxon>
        <taxon>Spermatophyta</taxon>
        <taxon>Magnoliopsida</taxon>
        <taxon>eudicotyledons</taxon>
        <taxon>Gunneridae</taxon>
        <taxon>Pentapetalae</taxon>
        <taxon>rosids</taxon>
        <taxon>fabids</taxon>
        <taxon>Cucurbitales</taxon>
        <taxon>Cucurbitaceae</taxon>
        <taxon>Momordiceae</taxon>
        <taxon>Momordica</taxon>
    </lineage>
</organism>
<dbReference type="PANTHER" id="PTHR36617:SF16">
    <property type="entry name" value="OS04G0516500 PROTEIN"/>
    <property type="match status" value="1"/>
</dbReference>
<dbReference type="KEGG" id="mcha:111022333"/>